<dbReference type="Pfam" id="PF14668">
    <property type="entry name" value="RICTOR_V"/>
    <property type="match status" value="1"/>
</dbReference>
<feature type="region of interest" description="Disordered" evidence="2">
    <location>
        <begin position="922"/>
        <end position="982"/>
    </location>
</feature>
<dbReference type="Gene3D" id="1.10.950.10">
    <property type="entry name" value="Villin headpiece domain"/>
    <property type="match status" value="1"/>
</dbReference>
<dbReference type="SUPFAM" id="SSF47050">
    <property type="entry name" value="VHP, Villin headpiece domain"/>
    <property type="match status" value="1"/>
</dbReference>
<dbReference type="SMART" id="SM01308">
    <property type="entry name" value="RICTOR_N"/>
    <property type="match status" value="1"/>
</dbReference>
<dbReference type="Pfam" id="PF02209">
    <property type="entry name" value="VHP"/>
    <property type="match status" value="1"/>
</dbReference>
<dbReference type="PANTHER" id="PTHR13298">
    <property type="entry name" value="CYTOSOLIC REGULATOR PIANISSIMO"/>
    <property type="match status" value="1"/>
</dbReference>
<dbReference type="InterPro" id="IPR029453">
    <property type="entry name" value="Rictor_IV"/>
</dbReference>
<dbReference type="InterPro" id="IPR011989">
    <property type="entry name" value="ARM-like"/>
</dbReference>
<dbReference type="SMART" id="SM01303">
    <property type="entry name" value="RasGEF_N_2"/>
    <property type="match status" value="1"/>
</dbReference>
<sequence length="1308" mass="151091">MSNQKYSTDDKLKCLRLFLPLRNPNTPDKKKIDILNAISGVTKIFLDLVEKKEEILFSVLKTLRHLLQSENSIVRALSIRVLRRCCNARIIIEHLEKLNIHFLIVRILEQQKYNKLGCVETFKLIYQIIHSDPDLMPRSFVQSIVAISEHEDDPLRVTAIMTLAELSLFNTHLSAICGGILTICKAIIDPSHSQIQEFLVRVLLNLINSPKTKQYVSTNELNIILSPFMSVFEKSISKKKFLTCIASKRAIIYMCRDWGGLIFFARNPNGLKGILHTLKLPSRKINMLTIETLYSLFFLKMPLNDGEQIEINYNIPNLERTNSQSSYHHIWGDLDLILPLEQSPHHNLLDNYVAILLVAFMDVGLFQSLVDVGKVGSKKLSFYIANLLGELLHRSNRILPSRLFSSLQSLPSLFEIAASFSDSPFIRVRASRMLSELDKFARKKKSKISLDFHVYLLLSNINHQKSVKVKRGFKSNELPINVNQTLKIKHDKSIADQEFESRMKESKVISTEDYLKWNFKTISHLLNGPLNNIKYLDISIKNKFMKNYLNFLDPNSGQFCNISKTQKNLIYIGISVQLIGVLLNHSVGCNFLKNSSFIRSIHLALRMENEGTSTNNSGMKRLFTPTKISKTLTKEYFTLIGNMTNYKSGLDILLKSGILKSLQKTVETKGRGDLALPIIISLDYNLTTITRRFLSKVLHFGTKLIRLQATEHLKFLWRAGVNDFSDWAIKMLVWQLRDKDVTVAGAALDLLDECCTRSPKCLETLVSCRPEDLSKFGIKGKNLLITLLSMPKGFDHLKEIKYIDQKLIYWEKKGIIDYVKDLDHYLTSIYSYKKHNYNDNIKIPLPPHFFAELVKTEKGANILLERKLIPKWINFLSKIKFLKNASLEINNNLNDLGGDEIDTEIVKKEMKNKIENEVKIGGSDNVKNQENEINKGTGKVKRKGKGERKGGINKNEKEKEKEKEKETESKKRRKGVKNGKERAKKKDEFLFNSLKIRAIIWTIGSIASSKLGYKILKKYNPVKIISNFALNSNQMSVRGTCIYVMGLLSEIDEIRKKLNKYGWEYPTEKGHMIAIPTFENRAKFFSYNQDQYLGSYPKNLKQTINIDYSTLNTEKNNLIKNLKDIGNTINEDSSMKNLLELKSNHPELFLDPHLFYISYKMLEYYKFRFSIRKFFHFLFRDIFLTEKNLDNLHKDLFIDKKNETNNINIKNNQIGFDLSDLFENKSQNENMQNNAKKIENVTNNKTIQQKYSFERLKQLPLPDGVNPKNLIHFLKEDDFDRVLSCSKQDFLTLPKWSQMHKLKECGLL</sequence>
<dbReference type="InterPro" id="IPR003128">
    <property type="entry name" value="Villin_headpiece"/>
</dbReference>
<feature type="compositionally biased region" description="Basic and acidic residues" evidence="2">
    <location>
        <begin position="947"/>
        <end position="969"/>
    </location>
</feature>
<evidence type="ECO:0000256" key="2">
    <source>
        <dbReference type="SAM" id="MobiDB-lite"/>
    </source>
</evidence>
<dbReference type="Pfam" id="PF14664">
    <property type="entry name" value="RICTOR_N"/>
    <property type="match status" value="1"/>
</dbReference>
<dbReference type="SUPFAM" id="SSF48371">
    <property type="entry name" value="ARM repeat"/>
    <property type="match status" value="1"/>
</dbReference>
<dbReference type="InterPro" id="IPR016024">
    <property type="entry name" value="ARM-type_fold"/>
</dbReference>
<dbReference type="InterPro" id="IPR029452">
    <property type="entry name" value="RICTOR_V"/>
</dbReference>
<reference evidence="4" key="1">
    <citation type="submission" date="2022-08" db="EMBL/GenBank/DDBJ databases">
        <title>Novel sulfate-reducing endosymbionts in the free-living metamonad Anaeramoeba.</title>
        <authorList>
            <person name="Jerlstrom-Hultqvist J."/>
            <person name="Cepicka I."/>
            <person name="Gallot-Lavallee L."/>
            <person name="Salas-Leiva D."/>
            <person name="Curtis B.A."/>
            <person name="Zahonova K."/>
            <person name="Pipaliya S."/>
            <person name="Dacks J."/>
            <person name="Roger A.J."/>
        </authorList>
    </citation>
    <scope>NUCLEOTIDE SEQUENCE</scope>
    <source>
        <strain evidence="4">Schooner1</strain>
    </source>
</reference>
<accession>A0ABQ8ZF25</accession>
<comment type="caution">
    <text evidence="4">The sequence shown here is derived from an EMBL/GenBank/DDBJ whole genome shotgun (WGS) entry which is preliminary data.</text>
</comment>
<dbReference type="InterPro" id="IPR029451">
    <property type="entry name" value="RICTOR_M"/>
</dbReference>
<evidence type="ECO:0000256" key="1">
    <source>
        <dbReference type="ARBA" id="ARBA00008878"/>
    </source>
</evidence>
<proteinExistence type="inferred from homology"/>
<dbReference type="SMART" id="SM01310">
    <property type="entry name" value="RICTOR_V"/>
    <property type="match status" value="1"/>
</dbReference>
<dbReference type="SMART" id="SM01307">
    <property type="entry name" value="RICTOR_M"/>
    <property type="match status" value="1"/>
</dbReference>
<dbReference type="InterPro" id="IPR036886">
    <property type="entry name" value="Villin_headpiece_dom_sf"/>
</dbReference>
<evidence type="ECO:0000259" key="3">
    <source>
        <dbReference type="PROSITE" id="PS51089"/>
    </source>
</evidence>
<dbReference type="InterPro" id="IPR028268">
    <property type="entry name" value="Pianissimo_fam"/>
</dbReference>
<feature type="domain" description="HP" evidence="3">
    <location>
        <begin position="1245"/>
        <end position="1308"/>
    </location>
</feature>
<gene>
    <name evidence="4" type="ORF">M0813_11342</name>
</gene>
<organism evidence="4 5">
    <name type="scientific">Anaeramoeba flamelloides</name>
    <dbReference type="NCBI Taxonomy" id="1746091"/>
    <lineage>
        <taxon>Eukaryota</taxon>
        <taxon>Metamonada</taxon>
        <taxon>Anaeramoebidae</taxon>
        <taxon>Anaeramoeba</taxon>
    </lineage>
</organism>
<dbReference type="Gene3D" id="1.25.10.10">
    <property type="entry name" value="Leucine-rich Repeat Variant"/>
    <property type="match status" value="1"/>
</dbReference>
<comment type="similarity">
    <text evidence="1">Belongs to the RICTOR family.</text>
</comment>
<evidence type="ECO:0000313" key="4">
    <source>
        <dbReference type="EMBL" id="KAJ6255466.1"/>
    </source>
</evidence>
<name>A0ABQ8ZF25_9EUKA</name>
<dbReference type="Pfam" id="PF14666">
    <property type="entry name" value="RICTOR_M"/>
    <property type="match status" value="1"/>
</dbReference>
<dbReference type="PANTHER" id="PTHR13298:SF11">
    <property type="entry name" value="RAPAMYCIN-INSENSITIVE COMPANION OF MTOR"/>
    <property type="match status" value="1"/>
</dbReference>
<keyword evidence="5" id="KW-1185">Reference proteome</keyword>
<dbReference type="InterPro" id="IPR028267">
    <property type="entry name" value="Pianissimo_N"/>
</dbReference>
<dbReference type="PROSITE" id="PS51089">
    <property type="entry name" value="HP"/>
    <property type="match status" value="1"/>
</dbReference>
<dbReference type="Pfam" id="PF14663">
    <property type="entry name" value="RasGEF_N_2"/>
    <property type="match status" value="1"/>
</dbReference>
<protein>
    <submittedName>
        <fullName evidence="4">Cytosolic regulator pianissimo</fullName>
    </submittedName>
</protein>
<dbReference type="EMBL" id="JAOAOG010000004">
    <property type="protein sequence ID" value="KAJ6255466.1"/>
    <property type="molecule type" value="Genomic_DNA"/>
</dbReference>
<dbReference type="Proteomes" id="UP001150062">
    <property type="component" value="Unassembled WGS sequence"/>
</dbReference>
<evidence type="ECO:0000313" key="5">
    <source>
        <dbReference type="Proteomes" id="UP001150062"/>
    </source>
</evidence>